<evidence type="ECO:0000256" key="1">
    <source>
        <dbReference type="SAM" id="MobiDB-lite"/>
    </source>
</evidence>
<comment type="caution">
    <text evidence="2">The sequence shown here is derived from an EMBL/GenBank/DDBJ whole genome shotgun (WGS) entry which is preliminary data.</text>
</comment>
<feature type="compositionally biased region" description="Low complexity" evidence="1">
    <location>
        <begin position="45"/>
        <end position="55"/>
    </location>
</feature>
<accession>A0AAV2RNT7</accession>
<organism evidence="2 3">
    <name type="scientific">Meganyctiphanes norvegica</name>
    <name type="common">Northern krill</name>
    <name type="synonym">Thysanopoda norvegica</name>
    <dbReference type="NCBI Taxonomy" id="48144"/>
    <lineage>
        <taxon>Eukaryota</taxon>
        <taxon>Metazoa</taxon>
        <taxon>Ecdysozoa</taxon>
        <taxon>Arthropoda</taxon>
        <taxon>Crustacea</taxon>
        <taxon>Multicrustacea</taxon>
        <taxon>Malacostraca</taxon>
        <taxon>Eumalacostraca</taxon>
        <taxon>Eucarida</taxon>
        <taxon>Euphausiacea</taxon>
        <taxon>Euphausiidae</taxon>
        <taxon>Meganyctiphanes</taxon>
    </lineage>
</organism>
<protein>
    <submittedName>
        <fullName evidence="2">Uncharacterized protein</fullName>
    </submittedName>
</protein>
<name>A0AAV2RNT7_MEGNR</name>
<feature type="region of interest" description="Disordered" evidence="1">
    <location>
        <begin position="42"/>
        <end position="61"/>
    </location>
</feature>
<dbReference type="EMBL" id="CAXKWB010025481">
    <property type="protein sequence ID" value="CAL4128266.1"/>
    <property type="molecule type" value="Genomic_DNA"/>
</dbReference>
<evidence type="ECO:0000313" key="3">
    <source>
        <dbReference type="Proteomes" id="UP001497623"/>
    </source>
</evidence>
<gene>
    <name evidence="2" type="ORF">MNOR_LOCUS26008</name>
</gene>
<evidence type="ECO:0000313" key="2">
    <source>
        <dbReference type="EMBL" id="CAL4128266.1"/>
    </source>
</evidence>
<feature type="non-terminal residue" evidence="2">
    <location>
        <position position="112"/>
    </location>
</feature>
<keyword evidence="3" id="KW-1185">Reference proteome</keyword>
<sequence>MCRLPTTLISNCSISLHKAAIHHHHNHHQLLSSSKADIHYHQLDSSSSSSSSSSSKADIHCHQLGNSSNKLWDNNSPYMNTFSMLKLPTKCNSCRVCHHKKVNNLRQAKIRF</sequence>
<proteinExistence type="predicted"/>
<dbReference type="Proteomes" id="UP001497623">
    <property type="component" value="Unassembled WGS sequence"/>
</dbReference>
<dbReference type="AlphaFoldDB" id="A0AAV2RNT7"/>
<reference evidence="2 3" key="1">
    <citation type="submission" date="2024-05" db="EMBL/GenBank/DDBJ databases">
        <authorList>
            <person name="Wallberg A."/>
        </authorList>
    </citation>
    <scope>NUCLEOTIDE SEQUENCE [LARGE SCALE GENOMIC DNA]</scope>
</reference>